<dbReference type="CDD" id="cd07139">
    <property type="entry name" value="ALDH_AldA-Rv0768"/>
    <property type="match status" value="1"/>
</dbReference>
<dbReference type="Gene3D" id="3.40.309.10">
    <property type="entry name" value="Aldehyde Dehydrogenase, Chain A, domain 2"/>
    <property type="match status" value="1"/>
</dbReference>
<feature type="active site" evidence="3">
    <location>
        <position position="252"/>
    </location>
</feature>
<dbReference type="InterPro" id="IPR015590">
    <property type="entry name" value="Aldehyde_DH_dom"/>
</dbReference>
<dbReference type="EMBL" id="WTVR01000002">
    <property type="protein sequence ID" value="NMF87169.1"/>
    <property type="molecule type" value="Genomic_DNA"/>
</dbReference>
<evidence type="ECO:0000259" key="5">
    <source>
        <dbReference type="Pfam" id="PF00171"/>
    </source>
</evidence>
<name>A0ABX1MGU5_9RHOO</name>
<dbReference type="InterPro" id="IPR016161">
    <property type="entry name" value="Ald_DH/histidinol_DH"/>
</dbReference>
<dbReference type="PANTHER" id="PTHR42804">
    <property type="entry name" value="ALDEHYDE DEHYDROGENASE"/>
    <property type="match status" value="1"/>
</dbReference>
<dbReference type="InterPro" id="IPR016162">
    <property type="entry name" value="Ald_DH_N"/>
</dbReference>
<dbReference type="Proteomes" id="UP000652074">
    <property type="component" value="Unassembled WGS sequence"/>
</dbReference>
<dbReference type="InterPro" id="IPR029510">
    <property type="entry name" value="Ald_DH_CS_GLU"/>
</dbReference>
<evidence type="ECO:0000256" key="2">
    <source>
        <dbReference type="ARBA" id="ARBA00023002"/>
    </source>
</evidence>
<dbReference type="Pfam" id="PF00171">
    <property type="entry name" value="Aldedh"/>
    <property type="match status" value="1"/>
</dbReference>
<comment type="caution">
    <text evidence="6">The sequence shown here is derived from an EMBL/GenBank/DDBJ whole genome shotgun (WGS) entry which is preliminary data.</text>
</comment>
<dbReference type="RefSeq" id="WP_169204619.1">
    <property type="nucleotide sequence ID" value="NZ_CP059560.1"/>
</dbReference>
<comment type="similarity">
    <text evidence="1 4">Belongs to the aldehyde dehydrogenase family.</text>
</comment>
<dbReference type="InterPro" id="IPR016163">
    <property type="entry name" value="Ald_DH_C"/>
</dbReference>
<accession>A0ABX1MGU5</accession>
<evidence type="ECO:0000256" key="3">
    <source>
        <dbReference type="PROSITE-ProRule" id="PRU10007"/>
    </source>
</evidence>
<reference evidence="6 7" key="1">
    <citation type="submission" date="2019-12" db="EMBL/GenBank/DDBJ databases">
        <title>Comparative genomics gives insights into the taxonomy of the Azoarcus-Aromatoleum group and reveals separate origins of nif in the plant-associated Azoarcus and non-plant-associated Aromatoleum sub-groups.</title>
        <authorList>
            <person name="Lafos M."/>
            <person name="Maluk M."/>
            <person name="Batista M."/>
            <person name="Junghare M."/>
            <person name="Carmona M."/>
            <person name="Faoro H."/>
            <person name="Cruz L.M."/>
            <person name="Battistoni F."/>
            <person name="De Souza E."/>
            <person name="Pedrosa F."/>
            <person name="Chen W.-M."/>
            <person name="Poole P.S."/>
            <person name="Dixon R.A."/>
            <person name="James E.K."/>
        </authorList>
    </citation>
    <scope>NUCLEOTIDE SEQUENCE [LARGE SCALE GENOMIC DNA]</scope>
    <source>
        <strain evidence="6 7">ToN1</strain>
    </source>
</reference>
<keyword evidence="2 4" id="KW-0560">Oxidoreductase</keyword>
<evidence type="ECO:0000256" key="1">
    <source>
        <dbReference type="ARBA" id="ARBA00009986"/>
    </source>
</evidence>
<dbReference type="SUPFAM" id="SSF53720">
    <property type="entry name" value="ALDH-like"/>
    <property type="match status" value="1"/>
</dbReference>
<feature type="domain" description="Aldehyde dehydrogenase" evidence="5">
    <location>
        <begin position="14"/>
        <end position="474"/>
    </location>
</feature>
<sequence>MNGNRQSFFIDGEWQKPASSARIDVMNATTEEIIGSVPDGSEADIDHAVAAARRALKAPSWGGLRAAERAAAMLRFADAIEKRGAELARSVSIQNGMPINVADQLESGFVVAMLRYYATLAKDMVVEESRPSPMGFTSLVRREPVGVVGAIVPWNFPVALSMMKIGPALAAGCSIVLKPSPGTVLDSYILADAAEEAQLPAGVINWVPGGRELGAYLVSHPGVDKVAFTGSTAAGRIIAQECGRLLRPVTLELGGKSAAIVLEDADLGALVQGLPTASILNNGQACFSCTRILAPASRYDEVVDAVAGAVSALVVGDPLERTTHIGPMASAIHRDRVQGYIEKGKGEARLVAGGGKPDHERGWFVQPTVFADVDNNATIAREEIFGPVLAIIRYNGEDEAVRIANESEYGLGGTIWSTDRAHAAELARRIETGTLGINGYMPDLNAPFGGIKASGLGRELGPESVSGYQRYKSIYQLG</sequence>
<dbReference type="Gene3D" id="3.40.605.10">
    <property type="entry name" value="Aldehyde Dehydrogenase, Chain A, domain 1"/>
    <property type="match status" value="1"/>
</dbReference>
<dbReference type="PANTHER" id="PTHR42804:SF1">
    <property type="entry name" value="ALDEHYDE DEHYDROGENASE-RELATED"/>
    <property type="match status" value="1"/>
</dbReference>
<proteinExistence type="inferred from homology"/>
<keyword evidence="7" id="KW-1185">Reference proteome</keyword>
<evidence type="ECO:0000313" key="6">
    <source>
        <dbReference type="EMBL" id="NMF87169.1"/>
    </source>
</evidence>
<organism evidence="6 7">
    <name type="scientific">Aromatoleum petrolei</name>
    <dbReference type="NCBI Taxonomy" id="76116"/>
    <lineage>
        <taxon>Bacteria</taxon>
        <taxon>Pseudomonadati</taxon>
        <taxon>Pseudomonadota</taxon>
        <taxon>Betaproteobacteria</taxon>
        <taxon>Rhodocyclales</taxon>
        <taxon>Rhodocyclaceae</taxon>
        <taxon>Aromatoleum</taxon>
    </lineage>
</organism>
<gene>
    <name evidence="6" type="ORF">GPA26_01605</name>
</gene>
<evidence type="ECO:0000313" key="7">
    <source>
        <dbReference type="Proteomes" id="UP000652074"/>
    </source>
</evidence>
<dbReference type="PROSITE" id="PS00687">
    <property type="entry name" value="ALDEHYDE_DEHYDR_GLU"/>
    <property type="match status" value="1"/>
</dbReference>
<evidence type="ECO:0000256" key="4">
    <source>
        <dbReference type="RuleBase" id="RU003345"/>
    </source>
</evidence>
<protein>
    <submittedName>
        <fullName evidence="6">Aldehyde dehydrogenase family protein</fullName>
    </submittedName>
</protein>